<evidence type="ECO:0000313" key="5">
    <source>
        <dbReference type="EMBL" id="GAX24842.1"/>
    </source>
</evidence>
<dbReference type="Proteomes" id="UP000198406">
    <property type="component" value="Unassembled WGS sequence"/>
</dbReference>
<dbReference type="PANTHER" id="PTHR22792:SF132">
    <property type="entry name" value="LA-RELATED PROTEIN 1"/>
    <property type="match status" value="1"/>
</dbReference>
<dbReference type="InterPro" id="IPR036388">
    <property type="entry name" value="WH-like_DNA-bd_sf"/>
</dbReference>
<sequence length="430" mass="47758">MHHGPSSSPATMSFPDDFLLQQLQQQIDFYFSPENLGRDDYLRTLLYQNNGAVPIEIIASFPMIKKIVARAFLGPAVMYHTDPHTLPPADLNLLRQAVAMNSHTVFVEGMCLVHPQYRVQYGVVPPPHTPQRFVGYPPPQELVVKTTAGEDASTRTLATVSPTSFASTLNPSADEEEDHKVWITVQGVPDNIGDKLLKKWLAFENRTIPEGFTPIVPVTLEKVMPLTWKLSFATESEARAAMEMLPKRSFKNGGLLVCEWMGASQATMMYQPVAYPQGEQVYYATAYPPSVLETAQKGMVAVPYPTSTATPVYAWTYAPTPVTPSGAPPVGNGSKELQDVVLKSPEETPVAPPVHESTPDPRFRRTQYRGRKGGKHRKKKADEFPPLVPLKESPRTEKKEDGGKTTLSETIQKMGELSLQKDDKKEQKKE</sequence>
<dbReference type="Gene3D" id="1.10.10.10">
    <property type="entry name" value="Winged helix-like DNA-binding domain superfamily/Winged helix DNA-binding domain"/>
    <property type="match status" value="1"/>
</dbReference>
<dbReference type="OrthoDB" id="340227at2759"/>
<dbReference type="AlphaFoldDB" id="A0A1Z5KFH5"/>
<name>A0A1Z5KFH5_FISSO</name>
<dbReference type="SUPFAM" id="SSF46785">
    <property type="entry name" value="Winged helix' DNA-binding domain"/>
    <property type="match status" value="1"/>
</dbReference>
<dbReference type="InterPro" id="IPR036390">
    <property type="entry name" value="WH_DNA-bd_sf"/>
</dbReference>
<comment type="caution">
    <text evidence="5">The sequence shown here is derived from an EMBL/GenBank/DDBJ whole genome shotgun (WGS) entry which is preliminary data.</text>
</comment>
<dbReference type="SMART" id="SM00715">
    <property type="entry name" value="LA"/>
    <property type="match status" value="1"/>
</dbReference>
<evidence type="ECO:0000256" key="3">
    <source>
        <dbReference type="SAM" id="MobiDB-lite"/>
    </source>
</evidence>
<dbReference type="Pfam" id="PF05383">
    <property type="entry name" value="La"/>
    <property type="match status" value="1"/>
</dbReference>
<dbReference type="EMBL" id="BDSP01000216">
    <property type="protein sequence ID" value="GAX24842.1"/>
    <property type="molecule type" value="Genomic_DNA"/>
</dbReference>
<accession>A0A1Z5KFH5</accession>
<organism evidence="5 6">
    <name type="scientific">Fistulifera solaris</name>
    <name type="common">Oleaginous diatom</name>
    <dbReference type="NCBI Taxonomy" id="1519565"/>
    <lineage>
        <taxon>Eukaryota</taxon>
        <taxon>Sar</taxon>
        <taxon>Stramenopiles</taxon>
        <taxon>Ochrophyta</taxon>
        <taxon>Bacillariophyta</taxon>
        <taxon>Bacillariophyceae</taxon>
        <taxon>Bacillariophycidae</taxon>
        <taxon>Naviculales</taxon>
        <taxon>Naviculaceae</taxon>
        <taxon>Fistulifera</taxon>
    </lineage>
</organism>
<protein>
    <recommendedName>
        <fullName evidence="4">HTH La-type RNA-binding domain-containing protein</fullName>
    </recommendedName>
</protein>
<reference evidence="5 6" key="1">
    <citation type="journal article" date="2015" name="Plant Cell">
        <title>Oil accumulation by the oleaginous diatom Fistulifera solaris as revealed by the genome and transcriptome.</title>
        <authorList>
            <person name="Tanaka T."/>
            <person name="Maeda Y."/>
            <person name="Veluchamy A."/>
            <person name="Tanaka M."/>
            <person name="Abida H."/>
            <person name="Marechal E."/>
            <person name="Bowler C."/>
            <person name="Muto M."/>
            <person name="Sunaga Y."/>
            <person name="Tanaka M."/>
            <person name="Yoshino T."/>
            <person name="Taniguchi T."/>
            <person name="Fukuda Y."/>
            <person name="Nemoto M."/>
            <person name="Matsumoto M."/>
            <person name="Wong P.S."/>
            <person name="Aburatani S."/>
            <person name="Fujibuchi W."/>
        </authorList>
    </citation>
    <scope>NUCLEOTIDE SEQUENCE [LARGE SCALE GENOMIC DNA]</scope>
    <source>
        <strain evidence="5 6">JPCC DA0580</strain>
    </source>
</reference>
<dbReference type="PROSITE" id="PS50961">
    <property type="entry name" value="HTH_LA"/>
    <property type="match status" value="1"/>
</dbReference>
<dbReference type="GO" id="GO:0003723">
    <property type="term" value="F:RNA binding"/>
    <property type="evidence" value="ECO:0007669"/>
    <property type="project" value="UniProtKB-UniRule"/>
</dbReference>
<feature type="compositionally biased region" description="Basic and acidic residues" evidence="3">
    <location>
        <begin position="392"/>
        <end position="403"/>
    </location>
</feature>
<feature type="region of interest" description="Disordered" evidence="3">
    <location>
        <begin position="345"/>
        <end position="430"/>
    </location>
</feature>
<dbReference type="GO" id="GO:0005737">
    <property type="term" value="C:cytoplasm"/>
    <property type="evidence" value="ECO:0007669"/>
    <property type="project" value="UniProtKB-ARBA"/>
</dbReference>
<evidence type="ECO:0000256" key="1">
    <source>
        <dbReference type="ARBA" id="ARBA00022884"/>
    </source>
</evidence>
<dbReference type="PANTHER" id="PTHR22792">
    <property type="entry name" value="LUPUS LA PROTEIN-RELATED"/>
    <property type="match status" value="1"/>
</dbReference>
<keyword evidence="6" id="KW-1185">Reference proteome</keyword>
<feature type="compositionally biased region" description="Basic residues" evidence="3">
    <location>
        <begin position="364"/>
        <end position="379"/>
    </location>
</feature>
<feature type="compositionally biased region" description="Basic and acidic residues" evidence="3">
    <location>
        <begin position="419"/>
        <end position="430"/>
    </location>
</feature>
<gene>
    <name evidence="5" type="ORF">FisN_6Hh389</name>
</gene>
<evidence type="ECO:0000259" key="4">
    <source>
        <dbReference type="PROSITE" id="PS50961"/>
    </source>
</evidence>
<dbReference type="InterPro" id="IPR006630">
    <property type="entry name" value="La_HTH"/>
</dbReference>
<dbReference type="InParanoid" id="A0A1Z5KFH5"/>
<evidence type="ECO:0000313" key="6">
    <source>
        <dbReference type="Proteomes" id="UP000198406"/>
    </source>
</evidence>
<dbReference type="InterPro" id="IPR045180">
    <property type="entry name" value="La_dom_prot"/>
</dbReference>
<proteinExistence type="predicted"/>
<keyword evidence="1 2" id="KW-0694">RNA-binding</keyword>
<evidence type="ECO:0000256" key="2">
    <source>
        <dbReference type="PROSITE-ProRule" id="PRU00332"/>
    </source>
</evidence>
<feature type="domain" description="HTH La-type RNA-binding" evidence="4">
    <location>
        <begin position="13"/>
        <end position="104"/>
    </location>
</feature>